<proteinExistence type="predicted"/>
<dbReference type="InterPro" id="IPR018247">
    <property type="entry name" value="EF_Hand_1_Ca_BS"/>
</dbReference>
<feature type="transmembrane region" description="Helical" evidence="1">
    <location>
        <begin position="63"/>
        <end position="82"/>
    </location>
</feature>
<accession>A0AAJ6BL47</accession>
<sequence length="113" mass="12171">MDRDRPLKKDETVEVRLSHAAKTAFMARCQAEGRTASEAIRCFIDAELSQTTRRSVPAGWRQLAAAALAGLALGAVAVPALAQSHATSSSRAAFDRLDRNHDGVVSFDEYRAG</sequence>
<dbReference type="AlphaFoldDB" id="A0AAJ6BL47"/>
<keyword evidence="1" id="KW-1133">Transmembrane helix</keyword>
<evidence type="ECO:0000313" key="4">
    <source>
        <dbReference type="Proteomes" id="UP001213664"/>
    </source>
</evidence>
<protein>
    <submittedName>
        <fullName evidence="3">EF-hand domain-containing protein</fullName>
    </submittedName>
</protein>
<dbReference type="EMBL" id="CP119326">
    <property type="protein sequence ID" value="WEK39634.1"/>
    <property type="molecule type" value="Genomic_DNA"/>
</dbReference>
<organism evidence="3 4">
    <name type="scientific">Candidatus Brevundimonas colombiensis</name>
    <dbReference type="NCBI Taxonomy" id="3121376"/>
    <lineage>
        <taxon>Bacteria</taxon>
        <taxon>Pseudomonadati</taxon>
        <taxon>Pseudomonadota</taxon>
        <taxon>Alphaproteobacteria</taxon>
        <taxon>Caulobacterales</taxon>
        <taxon>Caulobacteraceae</taxon>
        <taxon>Brevundimonas</taxon>
    </lineage>
</organism>
<dbReference type="Proteomes" id="UP001213664">
    <property type="component" value="Chromosome"/>
</dbReference>
<feature type="domain" description="EF-hand" evidence="2">
    <location>
        <begin position="85"/>
        <end position="113"/>
    </location>
</feature>
<evidence type="ECO:0000259" key="2">
    <source>
        <dbReference type="PROSITE" id="PS50222"/>
    </source>
</evidence>
<keyword evidence="1" id="KW-0812">Transmembrane</keyword>
<name>A0AAJ6BL47_9CAUL</name>
<dbReference type="PROSITE" id="PS00018">
    <property type="entry name" value="EF_HAND_1"/>
    <property type="match status" value="1"/>
</dbReference>
<evidence type="ECO:0000256" key="1">
    <source>
        <dbReference type="SAM" id="Phobius"/>
    </source>
</evidence>
<dbReference type="GO" id="GO:0005509">
    <property type="term" value="F:calcium ion binding"/>
    <property type="evidence" value="ECO:0007669"/>
    <property type="project" value="InterPro"/>
</dbReference>
<evidence type="ECO:0000313" key="3">
    <source>
        <dbReference type="EMBL" id="WEK39634.1"/>
    </source>
</evidence>
<dbReference type="InterPro" id="IPR002048">
    <property type="entry name" value="EF_hand_dom"/>
</dbReference>
<gene>
    <name evidence="3" type="ORF">P0Y50_14020</name>
</gene>
<reference evidence="3" key="1">
    <citation type="submission" date="2023-03" db="EMBL/GenBank/DDBJ databases">
        <title>Andean soil-derived lignocellulolytic bacterial consortium as a source of novel taxa and putative plastic-active enzymes.</title>
        <authorList>
            <person name="Diaz-Garcia L."/>
            <person name="Chuvochina M."/>
            <person name="Feuerriegel G."/>
            <person name="Bunk B."/>
            <person name="Sproer C."/>
            <person name="Streit W.R."/>
            <person name="Rodriguez L.M."/>
            <person name="Overmann J."/>
            <person name="Jimenez D.J."/>
        </authorList>
    </citation>
    <scope>NUCLEOTIDE SEQUENCE</scope>
    <source>
        <strain evidence="3">MAG 833</strain>
    </source>
</reference>
<keyword evidence="1" id="KW-0472">Membrane</keyword>
<dbReference type="Gene3D" id="1.10.238.10">
    <property type="entry name" value="EF-hand"/>
    <property type="match status" value="1"/>
</dbReference>
<dbReference type="PROSITE" id="PS50222">
    <property type="entry name" value="EF_HAND_2"/>
    <property type="match status" value="1"/>
</dbReference>